<evidence type="ECO:0000256" key="1">
    <source>
        <dbReference type="ARBA" id="ARBA00004496"/>
    </source>
</evidence>
<name>C4JM66_UNCRE</name>
<keyword evidence="4" id="KW-0678">Repressor</keyword>
<dbReference type="VEuPathDB" id="FungiDB:UREG_03924"/>
<proteinExistence type="inferred from homology"/>
<dbReference type="GO" id="GO:0140469">
    <property type="term" value="P:GCN2-mediated signaling"/>
    <property type="evidence" value="ECO:0007669"/>
    <property type="project" value="TreeGrafter"/>
</dbReference>
<dbReference type="InterPro" id="IPR023582">
    <property type="entry name" value="Impact"/>
</dbReference>
<evidence type="ECO:0000256" key="4">
    <source>
        <dbReference type="ARBA" id="ARBA00022491"/>
    </source>
</evidence>
<dbReference type="PROSITE" id="PS50908">
    <property type="entry name" value="RWD"/>
    <property type="match status" value="1"/>
</dbReference>
<dbReference type="SUPFAM" id="SSF54495">
    <property type="entry name" value="UBC-like"/>
    <property type="match status" value="1"/>
</dbReference>
<keyword evidence="5" id="KW-0810">Translation regulation</keyword>
<dbReference type="OrthoDB" id="69641at2759"/>
<dbReference type="Pfam" id="PF01205">
    <property type="entry name" value="Impact_N"/>
    <property type="match status" value="1"/>
</dbReference>
<comment type="subcellular location">
    <subcellularLocation>
        <location evidence="1">Cytoplasm</location>
    </subcellularLocation>
</comment>
<feature type="domain" description="RWD" evidence="7">
    <location>
        <begin position="13"/>
        <end position="123"/>
    </location>
</feature>
<keyword evidence="6" id="KW-0346">Stress response</keyword>
<accession>C4JM66</accession>
<comment type="similarity">
    <text evidence="2">Belongs to the IMPACT family.</text>
</comment>
<protein>
    <recommendedName>
        <fullName evidence="7">RWD domain-containing protein</fullName>
    </recommendedName>
</protein>
<evidence type="ECO:0000259" key="7">
    <source>
        <dbReference type="PROSITE" id="PS50908"/>
    </source>
</evidence>
<sequence>MSSAPIPNPDLAEEIDAISAIYDPSTLVICPDSTSNSPVLEEATTTTVTLRVPEHTQIAFLLRFDDKYPETAPQVTGTASTGSRGEGKKWVDMLSDAVARVWTPGSVCLYDLIVEAGEMFDEAKAAEQEAEKDEGASDYTEQLANLDINASSSQAILSSMGLDEPPSWIMSDPFSEKRSVFIARAAHVQSKEQAEKYLDYLLATEKKVAAATHNITAWRIRQKKADGSTAVMEVIPFYEKATQPGVIVIWKKRPIGTISEQPQTKTPLGSIRTHAIVRLGGASAPNPVDKLSGGEGFVSIWKQMMESNVSDQSLIDACSSGTLHRFRLFQPPSTGKFYAQQCKPLGGEFLLCPGTKAVSE</sequence>
<dbReference type="EMBL" id="CH476616">
    <property type="protein sequence ID" value="EEP79078.1"/>
    <property type="molecule type" value="Genomic_DNA"/>
</dbReference>
<dbReference type="CDD" id="cd23822">
    <property type="entry name" value="RWD_ScYIH1-like"/>
    <property type="match status" value="1"/>
</dbReference>
<dbReference type="InterPro" id="IPR020568">
    <property type="entry name" value="Ribosomal_Su5_D2-typ_SF"/>
</dbReference>
<dbReference type="GO" id="GO:0006446">
    <property type="term" value="P:regulation of translational initiation"/>
    <property type="evidence" value="ECO:0007669"/>
    <property type="project" value="TreeGrafter"/>
</dbReference>
<evidence type="ECO:0000256" key="5">
    <source>
        <dbReference type="ARBA" id="ARBA00022845"/>
    </source>
</evidence>
<dbReference type="InParanoid" id="C4JM66"/>
<dbReference type="OMA" id="WKPKFDW"/>
<dbReference type="STRING" id="336963.C4JM66"/>
<dbReference type="Gene3D" id="3.30.230.30">
    <property type="entry name" value="Impact, N-terminal domain"/>
    <property type="match status" value="1"/>
</dbReference>
<evidence type="ECO:0000313" key="9">
    <source>
        <dbReference type="Proteomes" id="UP000002058"/>
    </source>
</evidence>
<reference evidence="9" key="1">
    <citation type="journal article" date="2009" name="Genome Res.">
        <title>Comparative genomic analyses of the human fungal pathogens Coccidioides and their relatives.</title>
        <authorList>
            <person name="Sharpton T.J."/>
            <person name="Stajich J.E."/>
            <person name="Rounsley S.D."/>
            <person name="Gardner M.J."/>
            <person name="Wortman J.R."/>
            <person name="Jordar V.S."/>
            <person name="Maiti R."/>
            <person name="Kodira C.D."/>
            <person name="Neafsey D.E."/>
            <person name="Zeng Q."/>
            <person name="Hung C.-Y."/>
            <person name="McMahan C."/>
            <person name="Muszewska A."/>
            <person name="Grynberg M."/>
            <person name="Mandel M.A."/>
            <person name="Kellner E.M."/>
            <person name="Barker B.M."/>
            <person name="Galgiani J.N."/>
            <person name="Orbach M.J."/>
            <person name="Kirkland T.N."/>
            <person name="Cole G.T."/>
            <person name="Henn M.R."/>
            <person name="Birren B.W."/>
            <person name="Taylor J.W."/>
        </authorList>
    </citation>
    <scope>NUCLEOTIDE SEQUENCE [LARGE SCALE GENOMIC DNA]</scope>
    <source>
        <strain evidence="9">UAMH 1704</strain>
    </source>
</reference>
<dbReference type="HOGENOM" id="CLU_769863_0_0_1"/>
<keyword evidence="9" id="KW-1185">Reference proteome</keyword>
<dbReference type="InterPro" id="IPR016135">
    <property type="entry name" value="UBQ-conjugating_enzyme/RWD"/>
</dbReference>
<gene>
    <name evidence="8" type="ORF">UREG_03924</name>
</gene>
<dbReference type="KEGG" id="ure:UREG_03924"/>
<dbReference type="AlphaFoldDB" id="C4JM66"/>
<evidence type="ECO:0000256" key="3">
    <source>
        <dbReference type="ARBA" id="ARBA00022490"/>
    </source>
</evidence>
<dbReference type="eggNOG" id="KOG3299">
    <property type="taxonomic scope" value="Eukaryota"/>
</dbReference>
<dbReference type="FunCoup" id="C4JM66">
    <property type="interactions" value="346"/>
</dbReference>
<evidence type="ECO:0000313" key="8">
    <source>
        <dbReference type="EMBL" id="EEP79078.1"/>
    </source>
</evidence>
<dbReference type="Proteomes" id="UP000002058">
    <property type="component" value="Unassembled WGS sequence"/>
</dbReference>
<dbReference type="InterPro" id="IPR006575">
    <property type="entry name" value="RWD_dom"/>
</dbReference>
<keyword evidence="3" id="KW-0963">Cytoplasm</keyword>
<evidence type="ECO:0000256" key="2">
    <source>
        <dbReference type="ARBA" id="ARBA00007665"/>
    </source>
</evidence>
<dbReference type="GeneID" id="8444705"/>
<dbReference type="PANTHER" id="PTHR16301:SF25">
    <property type="entry name" value="PROTEIN IMPACT"/>
    <property type="match status" value="1"/>
</dbReference>
<dbReference type="InterPro" id="IPR036956">
    <property type="entry name" value="Impact_N_sf"/>
</dbReference>
<organism evidence="8 9">
    <name type="scientific">Uncinocarpus reesii (strain UAMH 1704)</name>
    <dbReference type="NCBI Taxonomy" id="336963"/>
    <lineage>
        <taxon>Eukaryota</taxon>
        <taxon>Fungi</taxon>
        <taxon>Dikarya</taxon>
        <taxon>Ascomycota</taxon>
        <taxon>Pezizomycotina</taxon>
        <taxon>Eurotiomycetes</taxon>
        <taxon>Eurotiomycetidae</taxon>
        <taxon>Onygenales</taxon>
        <taxon>Onygenaceae</taxon>
        <taxon>Uncinocarpus</taxon>
    </lineage>
</organism>
<dbReference type="PANTHER" id="PTHR16301">
    <property type="entry name" value="IMPACT-RELATED"/>
    <property type="match status" value="1"/>
</dbReference>
<dbReference type="Gene3D" id="3.10.110.10">
    <property type="entry name" value="Ubiquitin Conjugating Enzyme"/>
    <property type="match status" value="1"/>
</dbReference>
<dbReference type="InterPro" id="IPR001498">
    <property type="entry name" value="Impact_N"/>
</dbReference>
<evidence type="ECO:0000256" key="6">
    <source>
        <dbReference type="ARBA" id="ARBA00023016"/>
    </source>
</evidence>
<dbReference type="RefSeq" id="XP_002544407.1">
    <property type="nucleotide sequence ID" value="XM_002544361.1"/>
</dbReference>
<dbReference type="GO" id="GO:0005737">
    <property type="term" value="C:cytoplasm"/>
    <property type="evidence" value="ECO:0007669"/>
    <property type="project" value="UniProtKB-SubCell"/>
</dbReference>
<dbReference type="SUPFAM" id="SSF54211">
    <property type="entry name" value="Ribosomal protein S5 domain 2-like"/>
    <property type="match status" value="1"/>
</dbReference>
<dbReference type="Pfam" id="PF05773">
    <property type="entry name" value="RWD"/>
    <property type="match status" value="1"/>
</dbReference>